<name>A0ACB9GKT2_9ASTR</name>
<keyword evidence="2" id="KW-1185">Reference proteome</keyword>
<reference evidence="2" key="1">
    <citation type="journal article" date="2022" name="Mol. Ecol. Resour.">
        <title>The genomes of chicory, endive, great burdock and yacon provide insights into Asteraceae palaeo-polyploidization history and plant inulin production.</title>
        <authorList>
            <person name="Fan W."/>
            <person name="Wang S."/>
            <person name="Wang H."/>
            <person name="Wang A."/>
            <person name="Jiang F."/>
            <person name="Liu H."/>
            <person name="Zhao H."/>
            <person name="Xu D."/>
            <person name="Zhang Y."/>
        </authorList>
    </citation>
    <scope>NUCLEOTIDE SEQUENCE [LARGE SCALE GENOMIC DNA]</scope>
    <source>
        <strain evidence="2">cv. Yunnan</strain>
    </source>
</reference>
<organism evidence="1 2">
    <name type="scientific">Smallanthus sonchifolius</name>
    <dbReference type="NCBI Taxonomy" id="185202"/>
    <lineage>
        <taxon>Eukaryota</taxon>
        <taxon>Viridiplantae</taxon>
        <taxon>Streptophyta</taxon>
        <taxon>Embryophyta</taxon>
        <taxon>Tracheophyta</taxon>
        <taxon>Spermatophyta</taxon>
        <taxon>Magnoliopsida</taxon>
        <taxon>eudicotyledons</taxon>
        <taxon>Gunneridae</taxon>
        <taxon>Pentapetalae</taxon>
        <taxon>asterids</taxon>
        <taxon>campanulids</taxon>
        <taxon>Asterales</taxon>
        <taxon>Asteraceae</taxon>
        <taxon>Asteroideae</taxon>
        <taxon>Heliantheae alliance</taxon>
        <taxon>Millerieae</taxon>
        <taxon>Smallanthus</taxon>
    </lineage>
</organism>
<accession>A0ACB9GKT2</accession>
<dbReference type="EMBL" id="CM042031">
    <property type="protein sequence ID" value="KAI3783700.1"/>
    <property type="molecule type" value="Genomic_DNA"/>
</dbReference>
<reference evidence="1 2" key="2">
    <citation type="journal article" date="2022" name="Mol. Ecol. Resour.">
        <title>The genomes of chicory, endive, great burdock and yacon provide insights into Asteraceae paleo-polyploidization history and plant inulin production.</title>
        <authorList>
            <person name="Fan W."/>
            <person name="Wang S."/>
            <person name="Wang H."/>
            <person name="Wang A."/>
            <person name="Jiang F."/>
            <person name="Liu H."/>
            <person name="Zhao H."/>
            <person name="Xu D."/>
            <person name="Zhang Y."/>
        </authorList>
    </citation>
    <scope>NUCLEOTIDE SEQUENCE [LARGE SCALE GENOMIC DNA]</scope>
    <source>
        <strain evidence="2">cv. Yunnan</strain>
        <tissue evidence="1">Leaves</tissue>
    </source>
</reference>
<gene>
    <name evidence="1" type="ORF">L1987_42786</name>
</gene>
<sequence length="98" mass="11474">MRLLTRIFRDVGQRHCGELGTTVRELRLVLSLPLFTTIQGDILFILSLHPILFSLRYRVSSSPQKEAIPQIGFQHHRRKRRLTEVHQEKREQASDGED</sequence>
<comment type="caution">
    <text evidence="1">The sequence shown here is derived from an EMBL/GenBank/DDBJ whole genome shotgun (WGS) entry which is preliminary data.</text>
</comment>
<dbReference type="Proteomes" id="UP001056120">
    <property type="component" value="Linkage Group LG14"/>
</dbReference>
<protein>
    <submittedName>
        <fullName evidence="1">Uncharacterized protein</fullName>
    </submittedName>
</protein>
<proteinExistence type="predicted"/>
<evidence type="ECO:0000313" key="2">
    <source>
        <dbReference type="Proteomes" id="UP001056120"/>
    </source>
</evidence>
<evidence type="ECO:0000313" key="1">
    <source>
        <dbReference type="EMBL" id="KAI3783700.1"/>
    </source>
</evidence>